<name>G0U834_TRYVY</name>
<dbReference type="PANTHER" id="PTHR16288:SF0">
    <property type="entry name" value="TRNA (GUANINE-N(7)-)-METHYLTRANSFERASE NON-CATALYTIC SUBUNIT WDR4"/>
    <property type="match status" value="1"/>
</dbReference>
<dbReference type="InterPro" id="IPR036322">
    <property type="entry name" value="WD40_repeat_dom_sf"/>
</dbReference>
<proteinExistence type="predicted"/>
<comment type="subcellular location">
    <subcellularLocation>
        <location evidence="1">Nucleus</location>
    </subcellularLocation>
</comment>
<dbReference type="AlphaFoldDB" id="G0U834"/>
<evidence type="ECO:0000256" key="2">
    <source>
        <dbReference type="ARBA" id="ARBA00022574"/>
    </source>
</evidence>
<dbReference type="EMBL" id="HE573026">
    <property type="protein sequence ID" value="CCC52043.1"/>
    <property type="molecule type" value="Genomic_DNA"/>
</dbReference>
<sequence>MASGDDTSVYSLSISSTHDGSVVALAMSSIIVVERFRDDNGVFMLSEGQVVRSVACLRGPDSKVYVVAAGDGKLISVHDVSLAAPFEAGRCEQYGYHPAEETVIFRYGPHNKRITHAVTCGDACILFADKFGEVFRLQLAWGCGSTLAVATDCPEPVFLLQHFSVLTGLLVSCPVAQHSCEVVKLASDGKGAAAPVPVAARWLFTFDKDCHARVSCYPDTFRIEQFLWTKPPQAVVTAVVEIPPLEDQGNFSYFVIGLYSGKVNLWAADNRAVEVGLPIDSFSVRGSFSPELAKTQETGAVISLAYIKLATYGPPSGGRNRVSHGLLIAYGNVCDVIFVPLDNALDGSGAPFIVTEVIHTPLESHPIAMTRCAVDSVLLLERSGCVQRLHLVEEGNSTRIHVFRLALFESAVSYAIQRHPSDFLRCLNLFSQWNHGCVDPRVRKRETRAASEDSSEVVGDGE</sequence>
<feature type="non-terminal residue" evidence="5">
    <location>
        <position position="462"/>
    </location>
</feature>
<organism evidence="5">
    <name type="scientific">Trypanosoma vivax (strain Y486)</name>
    <dbReference type="NCBI Taxonomy" id="1055687"/>
    <lineage>
        <taxon>Eukaryota</taxon>
        <taxon>Discoba</taxon>
        <taxon>Euglenozoa</taxon>
        <taxon>Kinetoplastea</taxon>
        <taxon>Metakinetoplastina</taxon>
        <taxon>Trypanosomatida</taxon>
        <taxon>Trypanosomatidae</taxon>
        <taxon>Trypanosoma</taxon>
        <taxon>Duttonella</taxon>
    </lineage>
</organism>
<evidence type="ECO:0000313" key="5">
    <source>
        <dbReference type="EMBL" id="CCC52043.1"/>
    </source>
</evidence>
<dbReference type="VEuPathDB" id="TriTrypDB:TvY486_1010860"/>
<dbReference type="PANTHER" id="PTHR16288">
    <property type="entry name" value="WD40 REPEAT PROTEIN 4"/>
    <property type="match status" value="1"/>
</dbReference>
<dbReference type="GO" id="GO:0006400">
    <property type="term" value="P:tRNA modification"/>
    <property type="evidence" value="ECO:0007669"/>
    <property type="project" value="TreeGrafter"/>
</dbReference>
<protein>
    <submittedName>
        <fullName evidence="5">Uncharacterized protein</fullName>
    </submittedName>
</protein>
<reference evidence="5" key="1">
    <citation type="journal article" date="2012" name="Proc. Natl. Acad. Sci. U.S.A.">
        <title>Antigenic diversity is generated by distinct evolutionary mechanisms in African trypanosome species.</title>
        <authorList>
            <person name="Jackson A.P."/>
            <person name="Berry A."/>
            <person name="Aslett M."/>
            <person name="Allison H.C."/>
            <person name="Burton P."/>
            <person name="Vavrova-Anderson J."/>
            <person name="Brown R."/>
            <person name="Browne H."/>
            <person name="Corton N."/>
            <person name="Hauser H."/>
            <person name="Gamble J."/>
            <person name="Gilderthorp R."/>
            <person name="Marcello L."/>
            <person name="McQuillan J."/>
            <person name="Otto T.D."/>
            <person name="Quail M.A."/>
            <person name="Sanders M.J."/>
            <person name="van Tonder A."/>
            <person name="Ginger M.L."/>
            <person name="Field M.C."/>
            <person name="Barry J.D."/>
            <person name="Hertz-Fowler C."/>
            <person name="Berriman M."/>
        </authorList>
    </citation>
    <scope>NUCLEOTIDE SEQUENCE</scope>
    <source>
        <strain evidence="5">Y486</strain>
    </source>
</reference>
<keyword evidence="3" id="KW-0677">Repeat</keyword>
<dbReference type="GO" id="GO:0036265">
    <property type="term" value="P:RNA (guanine-N7)-methylation"/>
    <property type="evidence" value="ECO:0007669"/>
    <property type="project" value="InterPro"/>
</dbReference>
<evidence type="ECO:0000256" key="4">
    <source>
        <dbReference type="ARBA" id="ARBA00023242"/>
    </source>
</evidence>
<dbReference type="GO" id="GO:0043527">
    <property type="term" value="C:tRNA methyltransferase complex"/>
    <property type="evidence" value="ECO:0007669"/>
    <property type="project" value="TreeGrafter"/>
</dbReference>
<gene>
    <name evidence="5" type="ORF">TVY486_1010860</name>
</gene>
<dbReference type="GO" id="GO:0005634">
    <property type="term" value="C:nucleus"/>
    <property type="evidence" value="ECO:0007669"/>
    <property type="project" value="UniProtKB-SubCell"/>
</dbReference>
<keyword evidence="2" id="KW-0853">WD repeat</keyword>
<accession>G0U834</accession>
<keyword evidence="4" id="KW-0539">Nucleus</keyword>
<evidence type="ECO:0000256" key="3">
    <source>
        <dbReference type="ARBA" id="ARBA00022737"/>
    </source>
</evidence>
<dbReference type="SUPFAM" id="SSF50978">
    <property type="entry name" value="WD40 repeat-like"/>
    <property type="match status" value="1"/>
</dbReference>
<dbReference type="InterPro" id="IPR028884">
    <property type="entry name" value="Trm82"/>
</dbReference>
<dbReference type="GO" id="GO:0005829">
    <property type="term" value="C:cytosol"/>
    <property type="evidence" value="ECO:0007669"/>
    <property type="project" value="TreeGrafter"/>
</dbReference>
<evidence type="ECO:0000256" key="1">
    <source>
        <dbReference type="ARBA" id="ARBA00004123"/>
    </source>
</evidence>